<feature type="compositionally biased region" description="Pro residues" evidence="2">
    <location>
        <begin position="1201"/>
        <end position="1211"/>
    </location>
</feature>
<dbReference type="PANTHER" id="PTHR36153">
    <property type="entry name" value="INNER MEMBRANE PROTEIN-RELATED"/>
    <property type="match status" value="1"/>
</dbReference>
<keyword evidence="3" id="KW-1133">Transmembrane helix</keyword>
<dbReference type="GO" id="GO:0042834">
    <property type="term" value="F:peptidoglycan binding"/>
    <property type="evidence" value="ECO:0007669"/>
    <property type="project" value="InterPro"/>
</dbReference>
<feature type="domain" description="SPOR" evidence="4">
    <location>
        <begin position="1222"/>
        <end position="1298"/>
    </location>
</feature>
<dbReference type="InterPro" id="IPR053156">
    <property type="entry name" value="T6SS_TssM-like"/>
</dbReference>
<dbReference type="eggNOG" id="COG3523">
    <property type="taxonomic scope" value="Bacteria"/>
</dbReference>
<keyword evidence="3" id="KW-0812">Transmembrane</keyword>
<feature type="coiled-coil region" evidence="1">
    <location>
        <begin position="988"/>
        <end position="1015"/>
    </location>
</feature>
<evidence type="ECO:0000259" key="4">
    <source>
        <dbReference type="PROSITE" id="PS51724"/>
    </source>
</evidence>
<keyword evidence="3" id="KW-0472">Membrane</keyword>
<dbReference type="Pfam" id="PF05036">
    <property type="entry name" value="SPOR"/>
    <property type="match status" value="1"/>
</dbReference>
<dbReference type="InterPro" id="IPR036680">
    <property type="entry name" value="SPOR-like_sf"/>
</dbReference>
<dbReference type="PANTHER" id="PTHR36153:SF1">
    <property type="entry name" value="TYPE VI SECRETION SYSTEM COMPONENT TSSM1"/>
    <property type="match status" value="1"/>
</dbReference>
<keyword evidence="1" id="KW-0175">Coiled coil</keyword>
<feature type="transmembrane region" description="Helical" evidence="3">
    <location>
        <begin position="385"/>
        <end position="406"/>
    </location>
</feature>
<dbReference type="InterPro" id="IPR025743">
    <property type="entry name" value="TssM1_N"/>
</dbReference>
<feature type="transmembrane region" description="Helical" evidence="3">
    <location>
        <begin position="35"/>
        <end position="54"/>
    </location>
</feature>
<name>A9IN86_BORPD</name>
<evidence type="ECO:0000256" key="1">
    <source>
        <dbReference type="SAM" id="Coils"/>
    </source>
</evidence>
<feature type="region of interest" description="Disordered" evidence="2">
    <location>
        <begin position="1199"/>
        <end position="1218"/>
    </location>
</feature>
<protein>
    <submittedName>
        <fullName evidence="5">Membrane protein</fullName>
    </submittedName>
</protein>
<proteinExistence type="predicted"/>
<accession>A9IN86</accession>
<evidence type="ECO:0000313" key="5">
    <source>
        <dbReference type="EMBL" id="CAP42803.1"/>
    </source>
</evidence>
<dbReference type="Pfam" id="PF14331">
    <property type="entry name" value="IcmF-related_N"/>
    <property type="match status" value="1"/>
</dbReference>
<dbReference type="KEGG" id="bpt:Bpet2461"/>
<dbReference type="InterPro" id="IPR007730">
    <property type="entry name" value="SPOR-like_dom"/>
</dbReference>
<evidence type="ECO:0000256" key="2">
    <source>
        <dbReference type="SAM" id="MobiDB-lite"/>
    </source>
</evidence>
<evidence type="ECO:0000313" key="6">
    <source>
        <dbReference type="Proteomes" id="UP000001225"/>
    </source>
</evidence>
<organism evidence="5 6">
    <name type="scientific">Bordetella petrii (strain ATCC BAA-461 / DSM 12804 / CCUG 43448 / CIP 107267 / Se-1111R)</name>
    <dbReference type="NCBI Taxonomy" id="340100"/>
    <lineage>
        <taxon>Bacteria</taxon>
        <taxon>Pseudomonadati</taxon>
        <taxon>Pseudomonadota</taxon>
        <taxon>Betaproteobacteria</taxon>
        <taxon>Burkholderiales</taxon>
        <taxon>Alcaligenaceae</taxon>
        <taxon>Bordetella</taxon>
    </lineage>
</organism>
<reference evidence="5 6" key="1">
    <citation type="journal article" date="2008" name="BMC Genomics">
        <title>The missing link: Bordetella petrii is endowed with both the metabolic versatility of environmental bacteria and virulence traits of pathogenic Bordetellae.</title>
        <authorList>
            <person name="Gross R."/>
            <person name="Guzman C.A."/>
            <person name="Sebaihia M."/>
            <person name="Martins Dos Santos V.A."/>
            <person name="Pieper D.H."/>
            <person name="Koebnik R."/>
            <person name="Lechner M."/>
            <person name="Bartels D."/>
            <person name="Buhrmester J."/>
            <person name="Choudhuri J.V."/>
            <person name="Ebensen T."/>
            <person name="Gaigalat L."/>
            <person name="Herrmann S."/>
            <person name="Khachane A.N."/>
            <person name="Larisch C."/>
            <person name="Link S."/>
            <person name="Linke B."/>
            <person name="Meyer F."/>
            <person name="Mormann S."/>
            <person name="Nakunst D."/>
            <person name="Rueckert C."/>
            <person name="Schneiker-Bekel S."/>
            <person name="Schulze K."/>
            <person name="Vorhoelter F.J."/>
            <person name="Yevsa T."/>
            <person name="Engle J.T."/>
            <person name="Goldman W.E."/>
            <person name="Puehler A."/>
            <person name="Goebel U.B."/>
            <person name="Goesmann A."/>
            <person name="Bloecker H."/>
            <person name="Kaiser O."/>
            <person name="Martinez-Arias R."/>
        </authorList>
    </citation>
    <scope>NUCLEOTIDE SEQUENCE [LARGE SCALE GENOMIC DNA]</scope>
    <source>
        <strain evidence="6">ATCC BAA-461 / DSM 12804 / CCUG 43448 / CIP 107267 / Se-1111R</strain>
    </source>
</reference>
<dbReference type="PROSITE" id="PS51257">
    <property type="entry name" value="PROKAR_LIPOPROTEIN"/>
    <property type="match status" value="1"/>
</dbReference>
<evidence type="ECO:0000256" key="3">
    <source>
        <dbReference type="SAM" id="Phobius"/>
    </source>
</evidence>
<sequence>MMFKKLLVLIAWLLGLLLLALGCWLAGLYFQWPLWQSAALFAGVLVAGALLAWLRRRWLAWRLRRKLAQPVNAAAFDTRRLDADWRAGLRALKQSRLSRFGSPLYVLPWYLVLGPQEAGKSELLRRAAGASPVQAQGDDPPVLQWWLLRRCVVLDPAAAMGEEHLAPASGNWRRLLHWMMRTRRREPLNGLILAFSAQWLMQSDETQRSETGRGLRTRLDELARVYDARIPVYIVLTDCQTLPGFAPWAAGLGPDVNGQAMGFLNTSPGAGVGEFIGDAFNSIVHRMFDLRVLQGTRERPDDEAFALPERMAPLALRLANVLRPAFQATPYAETPLLRGLYLTGQPGGADRTAPAWFGPGLFEQVLPGQRHAWQPLERWRHWRRLLRHAVAVAWLLACVGVGVFLVHSSHVAQQELHAANLPGLDQKLDASGSVSSNLHALQAVRGAVHSLRQRPRWEQRWLPFQRRVNHIQDILANSYVQSFHQAVIVGHLDPLLSTSLPQLDAKQDDKLLAAWVQTLVRRINLLDAALNGKDVYALPAPGGEMTLLFASAKNPPPNPIDGALLGEMYQDYLTWQTHREVLLSERRALQQVLASLNLTERSRGWLYAWVDLQGNLRPVRLTDFWDIAAQPGQPYVPAALTPAGEQAVSSFAAELGRASGNSELWAERSKEFRQNYLQAGLDAWYAFADAFASAPNQLADGTARREVMSTLFTANGPYRRLLGLLAQVGQLWPAQSRPDWMQQAIQINELQSLAAEQSQQRTGAAAGVKQRLQVVQQFGSSMLQELPARGGSISDGLAELHMDKDALSLLAAYRKDVLATIVPLQQGDGNAMKAAIDIWSFGHDPNVKSPPLIDAGTALDKLRKLAGGKAGPRTSVVWKLLSGPLDFTLDYAGRNVACRLQQSWENSVLSVIQGVDDADLANDMLFGDRGQVKAFMGGDVKNFIEQNGNQYQGRAALGHVVPFNGQFYAFASLSQLRQVTLASQQMQSKRSQDEAQALGKQQQDLEAQIAKLEATTANVTLSTVPPQTNPGARALPESITLSLQCASGRITLENLNFPNKAAFPWAMANCGDTALSIRYAGFELNRQWSGARGFIDFLKEFSSGQRRYTPADFPDQAASMQQAGVQWIAVTYQQQGQAPLVAAFADADKLAAQAGEVKARLEKLQPGTAPGSTVPPPRPAPALPRQIVSVCMGPTASLMPAPEPAPAPAPGPSTAVPAAPATSVDSGYAVQVGIFAHPDPVRAQLALNGFEATEAAITLKGHAYTRIRVEGLASEQAAQAAAEKIGRLLKLKPAVLHNGKVLD</sequence>
<gene>
    <name evidence="5" type="ordered locus">Bpet2461</name>
</gene>
<dbReference type="PROSITE" id="PS51724">
    <property type="entry name" value="SPOR"/>
    <property type="match status" value="1"/>
</dbReference>
<dbReference type="Proteomes" id="UP000001225">
    <property type="component" value="Chromosome"/>
</dbReference>
<keyword evidence="6" id="KW-1185">Reference proteome</keyword>
<dbReference type="SUPFAM" id="SSF110997">
    <property type="entry name" value="Sporulation related repeat"/>
    <property type="match status" value="1"/>
</dbReference>
<dbReference type="STRING" id="94624.Bpet2461"/>
<dbReference type="EMBL" id="AM902716">
    <property type="protein sequence ID" value="CAP42803.1"/>
    <property type="molecule type" value="Genomic_DNA"/>
</dbReference>